<dbReference type="SUPFAM" id="SSF51735">
    <property type="entry name" value="NAD(P)-binding Rossmann-fold domains"/>
    <property type="match status" value="1"/>
</dbReference>
<reference evidence="4 5" key="1">
    <citation type="journal article" date="2025" name="Microbiol. Resour. Announc.">
        <title>Draft genome sequences for Neonectria magnoliae and Neonectria punicea, canker pathogens of Liriodendron tulipifera and Acer saccharum in West Virginia.</title>
        <authorList>
            <person name="Petronek H.M."/>
            <person name="Kasson M.T."/>
            <person name="Metheny A.M."/>
            <person name="Stauder C.M."/>
            <person name="Lovett B."/>
            <person name="Lynch S.C."/>
            <person name="Garnas J.R."/>
            <person name="Kasson L.R."/>
            <person name="Stajich J.E."/>
        </authorList>
    </citation>
    <scope>NUCLEOTIDE SEQUENCE [LARGE SCALE GENOMIC DNA]</scope>
    <source>
        <strain evidence="4 5">NRRL 64653</strain>
    </source>
</reference>
<comment type="similarity">
    <text evidence="1">Belongs to the short-chain dehydrogenases/reductases (SDR) family.</text>
</comment>
<dbReference type="PANTHER" id="PTHR24320">
    <property type="entry name" value="RETINOL DEHYDROGENASE"/>
    <property type="match status" value="1"/>
</dbReference>
<keyword evidence="2" id="KW-0521">NADP</keyword>
<organism evidence="4 5">
    <name type="scientific">Neonectria punicea</name>
    <dbReference type="NCBI Taxonomy" id="979145"/>
    <lineage>
        <taxon>Eukaryota</taxon>
        <taxon>Fungi</taxon>
        <taxon>Dikarya</taxon>
        <taxon>Ascomycota</taxon>
        <taxon>Pezizomycotina</taxon>
        <taxon>Sordariomycetes</taxon>
        <taxon>Hypocreomycetidae</taxon>
        <taxon>Hypocreales</taxon>
        <taxon>Nectriaceae</taxon>
        <taxon>Neonectria</taxon>
    </lineage>
</organism>
<dbReference type="Pfam" id="PF00106">
    <property type="entry name" value="adh_short"/>
    <property type="match status" value="1"/>
</dbReference>
<evidence type="ECO:0000313" key="4">
    <source>
        <dbReference type="EMBL" id="KAK7415679.1"/>
    </source>
</evidence>
<evidence type="ECO:0000256" key="1">
    <source>
        <dbReference type="ARBA" id="ARBA00006484"/>
    </source>
</evidence>
<comment type="caution">
    <text evidence="4">The sequence shown here is derived from an EMBL/GenBank/DDBJ whole genome shotgun (WGS) entry which is preliminary data.</text>
</comment>
<accession>A0ABR1H3P1</accession>
<keyword evidence="5" id="KW-1185">Reference proteome</keyword>
<evidence type="ECO:0000256" key="2">
    <source>
        <dbReference type="ARBA" id="ARBA00022857"/>
    </source>
</evidence>
<dbReference type="InterPro" id="IPR036291">
    <property type="entry name" value="NAD(P)-bd_dom_sf"/>
</dbReference>
<dbReference type="PANTHER" id="PTHR24320:SF252">
    <property type="entry name" value="DEHYDROGENASE_REDUCTASE FAMILY PROTEIN, PUTATIVE (AFU_ORTHOLOGUE AFUA_3G08550)-RELATED"/>
    <property type="match status" value="1"/>
</dbReference>
<gene>
    <name evidence="4" type="ORF">QQX98_005713</name>
</gene>
<dbReference type="EMBL" id="JAZAVJ010000079">
    <property type="protein sequence ID" value="KAK7415679.1"/>
    <property type="molecule type" value="Genomic_DNA"/>
</dbReference>
<proteinExistence type="inferred from homology"/>
<dbReference type="Gene3D" id="3.40.50.720">
    <property type="entry name" value="NAD(P)-binding Rossmann-like Domain"/>
    <property type="match status" value="1"/>
</dbReference>
<evidence type="ECO:0000313" key="5">
    <source>
        <dbReference type="Proteomes" id="UP001498476"/>
    </source>
</evidence>
<sequence>MDTKEFIQAQRQNLPILLTESHVAGKTFIITGSNHGIGREAALHVARIGPSRLILAVRSLPKGQEAKEWIESVVGVRDSVVIDVWYLDTTAWDSVRAFAKRVNDELDRLDGVVQNAAVAVDLFETNKEGYENTIAGNVFGTVMLAMHLLPKMGDTGKKFGVTPHMVLLTSGVAFEQQDAMELVDAEGGAFAALNREGESPMNPRPKRYSVSNLYKILVARELAKIFPYSETGVVINFLSPGLCNTGLARYSTLSFRIQFRIFNALIGRTPEMGSRTILHAMQAGPESHGRYISDCQIKEYCIADWIQNANGQNVQKKSWGQFLERVEVIEPGLFERTRRALRGEKSS</sequence>
<dbReference type="Proteomes" id="UP001498476">
    <property type="component" value="Unassembled WGS sequence"/>
</dbReference>
<dbReference type="PRINTS" id="PR00081">
    <property type="entry name" value="GDHRDH"/>
</dbReference>
<name>A0ABR1H3P1_9HYPO</name>
<evidence type="ECO:0000256" key="3">
    <source>
        <dbReference type="ARBA" id="ARBA00023002"/>
    </source>
</evidence>
<protein>
    <submittedName>
        <fullName evidence="4">Uncharacterized protein</fullName>
    </submittedName>
</protein>
<dbReference type="InterPro" id="IPR002347">
    <property type="entry name" value="SDR_fam"/>
</dbReference>
<keyword evidence="3" id="KW-0560">Oxidoreductase</keyword>